<dbReference type="InterPro" id="IPR027417">
    <property type="entry name" value="P-loop_NTPase"/>
</dbReference>
<dbReference type="Gene3D" id="3.40.50.300">
    <property type="entry name" value="P-loop containing nucleotide triphosphate hydrolases"/>
    <property type="match status" value="1"/>
</dbReference>
<dbReference type="Proteomes" id="UP000677054">
    <property type="component" value="Unassembled WGS sequence"/>
</dbReference>
<sequence length="679" mass="77726">MNETCEIGHDIDTDHNNIVLGGSNIGIKHVRQMKKHLKPDIVSPDLCEDYNLGRGCDQYECLKMHICAEFIQGTCGGCGLNHDLLSGQCKTLLNKTNINLRRTRRELKMCIQQKCDNIQHIVRALEDTKKNMNQDDEGDLRTSQPHQADFEMKSRLWKPKPAPRRRQTLNETIIVDAMKLANEPEFERLKEEVRLAEKMKEFCDTKDGYIYELQPMKTKGDFKNRVQKQEIGNRSPEDGVGKVLMLVGTTGAGKSTLIHGFANYAYGVKWTDDFRFKLACDEEKTGKTEAHSQTKWISAYVLTKQQGMAFPYTLTVIDTPGFGDTEGIKKDDELKNQIREFFSHDGHLGVDQLDGIGFVVQSSQARLTPTQKYVFDCVLSVFGNDVKDNIFLLANFSDNQTPPVMIAVKEGNIPCRKMFKFNNSALFVQNKEDEFGKAYWKMGITSFKEFFRELENTNAVSLTLTKEVLNERRALEETLQSIKSQLDAALDRLELLREAHAAVRHHGGQQLNVYASSVSSEEEEEEADNSRARCSHPNRTIHSYDERVLKKLTKGFNQNRELVLQLTKQAHACKRRLDEIALKPDPLEFTDYIDILISNEKYDKQPGSSQRIKYLQAARENAEFAMELQSFNPSDVLDELDIGHFDPPNSADSDVHYKPQKWWDKLWTLLPGSHRKKKM</sequence>
<evidence type="ECO:0000256" key="3">
    <source>
        <dbReference type="SAM" id="MobiDB-lite"/>
    </source>
</evidence>
<accession>A0A7R9A8S5</accession>
<dbReference type="PANTHER" id="PTHR32046">
    <property type="entry name" value="G DOMAIN-CONTAINING PROTEIN"/>
    <property type="match status" value="1"/>
</dbReference>
<keyword evidence="6" id="KW-1185">Reference proteome</keyword>
<evidence type="ECO:0000313" key="5">
    <source>
        <dbReference type="EMBL" id="CAD7249582.1"/>
    </source>
</evidence>
<name>A0A7R9A8S5_9CRUS</name>
<dbReference type="GO" id="GO:0005525">
    <property type="term" value="F:GTP binding"/>
    <property type="evidence" value="ECO:0007669"/>
    <property type="project" value="UniProtKB-KW"/>
</dbReference>
<dbReference type="Pfam" id="PF00735">
    <property type="entry name" value="Septin"/>
    <property type="match status" value="1"/>
</dbReference>
<gene>
    <name evidence="5" type="ORF">DSTB1V02_LOCUS9371</name>
</gene>
<dbReference type="EMBL" id="CAJPEV010002372">
    <property type="protein sequence ID" value="CAG0896687.1"/>
    <property type="molecule type" value="Genomic_DNA"/>
</dbReference>
<dbReference type="OrthoDB" id="2386367at2759"/>
<evidence type="ECO:0000256" key="1">
    <source>
        <dbReference type="RuleBase" id="RU004560"/>
    </source>
</evidence>
<feature type="coiled-coil region" evidence="2">
    <location>
        <begin position="465"/>
        <end position="499"/>
    </location>
</feature>
<dbReference type="EMBL" id="LR901889">
    <property type="protein sequence ID" value="CAD7249582.1"/>
    <property type="molecule type" value="Genomic_DNA"/>
</dbReference>
<dbReference type="InterPro" id="IPR030379">
    <property type="entry name" value="G_SEPTIN_dom"/>
</dbReference>
<comment type="similarity">
    <text evidence="1">Belongs to the TRAFAC class TrmE-Era-EngA-EngB-Septin-like GTPase superfamily. Septin GTPase family.</text>
</comment>
<evidence type="ECO:0000256" key="2">
    <source>
        <dbReference type="SAM" id="Coils"/>
    </source>
</evidence>
<proteinExistence type="inferred from homology"/>
<feature type="region of interest" description="Disordered" evidence="3">
    <location>
        <begin position="514"/>
        <end position="537"/>
    </location>
</feature>
<feature type="domain" description="Septin-type G" evidence="4">
    <location>
        <begin position="242"/>
        <end position="325"/>
    </location>
</feature>
<organism evidence="5">
    <name type="scientific">Darwinula stevensoni</name>
    <dbReference type="NCBI Taxonomy" id="69355"/>
    <lineage>
        <taxon>Eukaryota</taxon>
        <taxon>Metazoa</taxon>
        <taxon>Ecdysozoa</taxon>
        <taxon>Arthropoda</taxon>
        <taxon>Crustacea</taxon>
        <taxon>Oligostraca</taxon>
        <taxon>Ostracoda</taxon>
        <taxon>Podocopa</taxon>
        <taxon>Podocopida</taxon>
        <taxon>Darwinulocopina</taxon>
        <taxon>Darwinuloidea</taxon>
        <taxon>Darwinulidae</taxon>
        <taxon>Darwinula</taxon>
    </lineage>
</organism>
<dbReference type="SUPFAM" id="SSF52540">
    <property type="entry name" value="P-loop containing nucleoside triphosphate hydrolases"/>
    <property type="match status" value="1"/>
</dbReference>
<reference evidence="5" key="1">
    <citation type="submission" date="2020-11" db="EMBL/GenBank/DDBJ databases">
        <authorList>
            <person name="Tran Van P."/>
        </authorList>
    </citation>
    <scope>NUCLEOTIDE SEQUENCE</scope>
</reference>
<protein>
    <recommendedName>
        <fullName evidence="4">Septin-type G domain-containing protein</fullName>
    </recommendedName>
</protein>
<keyword evidence="1" id="KW-0342">GTP-binding</keyword>
<evidence type="ECO:0000259" key="4">
    <source>
        <dbReference type="Pfam" id="PF00735"/>
    </source>
</evidence>
<dbReference type="CDD" id="cd00882">
    <property type="entry name" value="Ras_like_GTPase"/>
    <property type="match status" value="1"/>
</dbReference>
<keyword evidence="2" id="KW-0175">Coiled coil</keyword>
<dbReference type="AlphaFoldDB" id="A0A7R9A8S5"/>
<evidence type="ECO:0000313" key="6">
    <source>
        <dbReference type="Proteomes" id="UP000677054"/>
    </source>
</evidence>
<keyword evidence="1" id="KW-0547">Nucleotide-binding</keyword>
<dbReference type="PANTHER" id="PTHR32046:SF14">
    <property type="match status" value="1"/>
</dbReference>